<dbReference type="PANTHER" id="PTHR12709:SF5">
    <property type="entry name" value="DNA-DIRECTED RNA POLYMERASE I SUBUNIT RPA43"/>
    <property type="match status" value="1"/>
</dbReference>
<accession>A0A8H3FRT2</accession>
<comment type="function">
    <text evidence="7">DNA-dependent RNA polymerase which catalyzes the transcription of DNA into RNA using the four ribonucleoside triphosphates as substrates.</text>
</comment>
<evidence type="ECO:0000256" key="5">
    <source>
        <dbReference type="ARBA" id="ARBA00023163"/>
    </source>
</evidence>
<feature type="compositionally biased region" description="Basic and acidic residues" evidence="8">
    <location>
        <begin position="25"/>
        <end position="35"/>
    </location>
</feature>
<evidence type="ECO:0000313" key="10">
    <source>
        <dbReference type="EMBL" id="CAF9928199.1"/>
    </source>
</evidence>
<comment type="subcellular location">
    <subcellularLocation>
        <location evidence="1">Nucleus</location>
        <location evidence="1">Nucleolus</location>
    </subcellularLocation>
</comment>
<feature type="region of interest" description="Disordered" evidence="8">
    <location>
        <begin position="1"/>
        <end position="150"/>
    </location>
</feature>
<name>A0A8H3FRT2_9LECA</name>
<dbReference type="AlphaFoldDB" id="A0A8H3FRT2"/>
<keyword evidence="5 7" id="KW-0804">Transcription</keyword>
<dbReference type="OrthoDB" id="10250504at2759"/>
<evidence type="ECO:0000313" key="11">
    <source>
        <dbReference type="Proteomes" id="UP000664169"/>
    </source>
</evidence>
<dbReference type="InterPro" id="IPR036898">
    <property type="entry name" value="RNA_pol_Rpb7-like_N_sf"/>
</dbReference>
<evidence type="ECO:0000256" key="3">
    <source>
        <dbReference type="ARBA" id="ARBA00022478"/>
    </source>
</evidence>
<dbReference type="GO" id="GO:0005736">
    <property type="term" value="C:RNA polymerase I complex"/>
    <property type="evidence" value="ECO:0007669"/>
    <property type="project" value="UniProtKB-ARBA"/>
</dbReference>
<dbReference type="Gene3D" id="2.40.50.1060">
    <property type="match status" value="1"/>
</dbReference>
<evidence type="ECO:0000256" key="8">
    <source>
        <dbReference type="SAM" id="MobiDB-lite"/>
    </source>
</evidence>
<gene>
    <name evidence="10" type="ORF">GOMPHAMPRED_004620</name>
</gene>
<feature type="compositionally biased region" description="Basic residues" evidence="8">
    <location>
        <begin position="376"/>
        <end position="392"/>
    </location>
</feature>
<evidence type="ECO:0000256" key="4">
    <source>
        <dbReference type="ARBA" id="ARBA00022553"/>
    </source>
</evidence>
<dbReference type="PANTHER" id="PTHR12709">
    <property type="entry name" value="DNA-DIRECTED RNA POLYMERASE II, III"/>
    <property type="match status" value="1"/>
</dbReference>
<evidence type="ECO:0000259" key="9">
    <source>
        <dbReference type="Pfam" id="PF17875"/>
    </source>
</evidence>
<feature type="compositionally biased region" description="Basic and acidic residues" evidence="8">
    <location>
        <begin position="393"/>
        <end position="403"/>
    </location>
</feature>
<keyword evidence="3 7" id="KW-0240">DNA-directed RNA polymerase</keyword>
<feature type="compositionally biased region" description="Low complexity" evidence="8">
    <location>
        <begin position="288"/>
        <end position="305"/>
    </location>
</feature>
<dbReference type="FunFam" id="3.30.1490.120:FF:000004">
    <property type="entry name" value="RNA polymerase I subunit Rpa43"/>
    <property type="match status" value="1"/>
</dbReference>
<sequence>MAKGEETSKTKKPKDKSDKKKKRKHVEEDGSEKHVSSKRSKSASTTLESKHGRRPVKDSSSSPVPHQNGVETALPNGLHGRTEVNGTTEGSTTIIPGHKKKKKKTKSSGTATLEDNEQSRPSTTTQEIPRSSSEREQESQGKSSSTAPAPAFIQNLNGRAIDPLTQDQLSPPTEITSNLPQPIVNVFETPYIEQTLRSILSTALTVGEEDKSKSPFVRQAIQLYLPLSPITLTSALEGVCAEHLSPLLLKYHPPLHGVVLSYAHPRFSSETLNPNPNPKDTDTDMNINANTTTEDTESSNNNKNNKQQHLAISVSEYATPMIWLDVDILLFQPARGQQVEGLIVLQSESHIGLQVYNLFSGRIPRTSLPADWKWSHSQKSRKRRVPSHKGRLKGGEHDGRDEDGLQQQQQQQQPPMDVEMENGHDEMGYWIDGTGAKVEGVLKFWVWEVDIALGGREAERNLPTLEGTLIEEMVLGEGLGDVLQRRRVIKEKKRKG</sequence>
<organism evidence="10 11">
    <name type="scientific">Gomphillus americanus</name>
    <dbReference type="NCBI Taxonomy" id="1940652"/>
    <lineage>
        <taxon>Eukaryota</taxon>
        <taxon>Fungi</taxon>
        <taxon>Dikarya</taxon>
        <taxon>Ascomycota</taxon>
        <taxon>Pezizomycotina</taxon>
        <taxon>Lecanoromycetes</taxon>
        <taxon>OSLEUM clade</taxon>
        <taxon>Ostropomycetidae</taxon>
        <taxon>Ostropales</taxon>
        <taxon>Graphidaceae</taxon>
        <taxon>Gomphilloideae</taxon>
        <taxon>Gomphillus</taxon>
    </lineage>
</organism>
<feature type="region of interest" description="Disordered" evidence="8">
    <location>
        <begin position="372"/>
        <end position="422"/>
    </location>
</feature>
<dbReference type="GO" id="GO:0006362">
    <property type="term" value="P:transcription elongation by RNA polymerase I"/>
    <property type="evidence" value="ECO:0007669"/>
    <property type="project" value="UniProtKB-ARBA"/>
</dbReference>
<evidence type="ECO:0000256" key="6">
    <source>
        <dbReference type="ARBA" id="ARBA00023242"/>
    </source>
</evidence>
<feature type="compositionally biased region" description="Basic residues" evidence="8">
    <location>
        <begin position="97"/>
        <end position="106"/>
    </location>
</feature>
<feature type="compositionally biased region" description="Basic residues" evidence="8">
    <location>
        <begin position="10"/>
        <end position="24"/>
    </location>
</feature>
<feature type="compositionally biased region" description="Polar residues" evidence="8">
    <location>
        <begin position="107"/>
        <end position="129"/>
    </location>
</feature>
<comment type="similarity">
    <text evidence="2">Belongs to the eukaryotic RPA43 RNA polymerase subunit family.</text>
</comment>
<feature type="region of interest" description="Disordered" evidence="8">
    <location>
        <begin position="268"/>
        <end position="305"/>
    </location>
</feature>
<feature type="domain" description="RPA43 OB" evidence="9">
    <location>
        <begin position="333"/>
        <end position="469"/>
    </location>
</feature>
<dbReference type="InterPro" id="IPR041178">
    <property type="entry name" value="RPA43_OB"/>
</dbReference>
<reference evidence="10" key="1">
    <citation type="submission" date="2021-03" db="EMBL/GenBank/DDBJ databases">
        <authorList>
            <person name="Tagirdzhanova G."/>
        </authorList>
    </citation>
    <scope>NUCLEOTIDE SEQUENCE</scope>
</reference>
<comment type="caution">
    <text evidence="10">The sequence shown here is derived from an EMBL/GenBank/DDBJ whole genome shotgun (WGS) entry which is preliminary data.</text>
</comment>
<keyword evidence="6 7" id="KW-0539">Nucleus</keyword>
<keyword evidence="11" id="KW-1185">Reference proteome</keyword>
<dbReference type="EMBL" id="CAJPDQ010000029">
    <property type="protein sequence ID" value="CAF9928199.1"/>
    <property type="molecule type" value="Genomic_DNA"/>
</dbReference>
<dbReference type="Proteomes" id="UP000664169">
    <property type="component" value="Unassembled WGS sequence"/>
</dbReference>
<protein>
    <recommendedName>
        <fullName evidence="7">DNA-directed RNA polymerase subunit</fullName>
    </recommendedName>
</protein>
<proteinExistence type="inferred from homology"/>
<dbReference type="Pfam" id="PF17875">
    <property type="entry name" value="RPA43_OB"/>
    <property type="match status" value="1"/>
</dbReference>
<evidence type="ECO:0000256" key="2">
    <source>
        <dbReference type="ARBA" id="ARBA00005930"/>
    </source>
</evidence>
<dbReference type="GO" id="GO:0006361">
    <property type="term" value="P:transcription initiation at RNA polymerase I promoter"/>
    <property type="evidence" value="ECO:0007669"/>
    <property type="project" value="UniProtKB-ARBA"/>
</dbReference>
<feature type="compositionally biased region" description="Polar residues" evidence="8">
    <location>
        <begin position="84"/>
        <end position="94"/>
    </location>
</feature>
<dbReference type="InterPro" id="IPR045113">
    <property type="entry name" value="Rpb7-like"/>
</dbReference>
<evidence type="ECO:0000256" key="7">
    <source>
        <dbReference type="RuleBase" id="RU369086"/>
    </source>
</evidence>
<keyword evidence="4" id="KW-0597">Phosphoprotein</keyword>
<evidence type="ECO:0000256" key="1">
    <source>
        <dbReference type="ARBA" id="ARBA00004604"/>
    </source>
</evidence>
<dbReference type="Gene3D" id="3.30.1490.120">
    <property type="entry name" value="RNA polymerase Rpb7-like, N-terminal domain"/>
    <property type="match status" value="1"/>
</dbReference>